<comment type="caution">
    <text evidence="3">The sequence shown here is derived from an EMBL/GenBank/DDBJ whole genome shotgun (WGS) entry which is preliminary data.</text>
</comment>
<name>A0A7W3JL05_9MICO</name>
<feature type="domain" description="UspA" evidence="1">
    <location>
        <begin position="22"/>
        <end position="156"/>
    </location>
</feature>
<evidence type="ECO:0000259" key="1">
    <source>
        <dbReference type="Pfam" id="PF00582"/>
    </source>
</evidence>
<evidence type="ECO:0000313" key="5">
    <source>
        <dbReference type="Proteomes" id="UP000522688"/>
    </source>
</evidence>
<proteinExistence type="predicted"/>
<sequence length="172" mass="18096">MSNDDADLQGFVVAGVVPGGGEAVVTRAAEFAARFGTGLVCVVVEPDRVAFTEGIDGTVLSYPLDPDEYDGPPVFDVDLEARLRSIAGARGVALETRAVTGEPAHCLGRFAARIGAPMIVVGSREAGLRGSVREFFAGSVALHLTHRQHLPVVVVPLAPVARADRLPWELDL</sequence>
<evidence type="ECO:0000313" key="2">
    <source>
        <dbReference type="EMBL" id="GEK83596.1"/>
    </source>
</evidence>
<dbReference type="SUPFAM" id="SSF52402">
    <property type="entry name" value="Adenine nucleotide alpha hydrolases-like"/>
    <property type="match status" value="1"/>
</dbReference>
<evidence type="ECO:0000313" key="3">
    <source>
        <dbReference type="EMBL" id="MBA8814805.1"/>
    </source>
</evidence>
<dbReference type="InterPro" id="IPR006016">
    <property type="entry name" value="UspA"/>
</dbReference>
<dbReference type="EMBL" id="BJUV01000017">
    <property type="protein sequence ID" value="GEK83596.1"/>
    <property type="molecule type" value="Genomic_DNA"/>
</dbReference>
<dbReference type="Proteomes" id="UP000522688">
    <property type="component" value="Unassembled WGS sequence"/>
</dbReference>
<evidence type="ECO:0000313" key="4">
    <source>
        <dbReference type="Proteomes" id="UP000321154"/>
    </source>
</evidence>
<dbReference type="EMBL" id="JACGWW010000008">
    <property type="protein sequence ID" value="MBA8814805.1"/>
    <property type="molecule type" value="Genomic_DNA"/>
</dbReference>
<dbReference type="CDD" id="cd00293">
    <property type="entry name" value="USP-like"/>
    <property type="match status" value="1"/>
</dbReference>
<reference evidence="2 4" key="1">
    <citation type="submission" date="2019-07" db="EMBL/GenBank/DDBJ databases">
        <title>Whole genome shotgun sequence of Frigoribacterium faeni NBRC 103066.</title>
        <authorList>
            <person name="Hosoyama A."/>
            <person name="Uohara A."/>
            <person name="Ohji S."/>
            <person name="Ichikawa N."/>
        </authorList>
    </citation>
    <scope>NUCLEOTIDE SEQUENCE [LARGE SCALE GENOMIC DNA]</scope>
    <source>
        <strain evidence="2 4">NBRC 103066</strain>
    </source>
</reference>
<dbReference type="Gene3D" id="3.40.50.620">
    <property type="entry name" value="HUPs"/>
    <property type="match status" value="1"/>
</dbReference>
<protein>
    <submittedName>
        <fullName evidence="3">Nucleotide-binding universal stress UspA family protein</fullName>
    </submittedName>
</protein>
<keyword evidence="4" id="KW-1185">Reference proteome</keyword>
<dbReference type="Pfam" id="PF00582">
    <property type="entry name" value="Usp"/>
    <property type="match status" value="1"/>
</dbReference>
<gene>
    <name evidence="3" type="ORF">FB463_003080</name>
    <name evidence="2" type="ORF">FFA01_19050</name>
</gene>
<dbReference type="OrthoDB" id="3213322at2"/>
<dbReference type="Proteomes" id="UP000321154">
    <property type="component" value="Unassembled WGS sequence"/>
</dbReference>
<dbReference type="AlphaFoldDB" id="A0A7W3JL05"/>
<reference evidence="3 5" key="2">
    <citation type="submission" date="2020-07" db="EMBL/GenBank/DDBJ databases">
        <title>Sequencing the genomes of 1000 actinobacteria strains.</title>
        <authorList>
            <person name="Klenk H.-P."/>
        </authorList>
    </citation>
    <scope>NUCLEOTIDE SEQUENCE [LARGE SCALE GENOMIC DNA]</scope>
    <source>
        <strain evidence="3 5">DSM 10309</strain>
    </source>
</reference>
<dbReference type="InterPro" id="IPR014729">
    <property type="entry name" value="Rossmann-like_a/b/a_fold"/>
</dbReference>
<organism evidence="3 5">
    <name type="scientific">Frigoribacterium faeni</name>
    <dbReference type="NCBI Taxonomy" id="145483"/>
    <lineage>
        <taxon>Bacteria</taxon>
        <taxon>Bacillati</taxon>
        <taxon>Actinomycetota</taxon>
        <taxon>Actinomycetes</taxon>
        <taxon>Micrococcales</taxon>
        <taxon>Microbacteriaceae</taxon>
        <taxon>Frigoribacterium</taxon>
    </lineage>
</organism>
<accession>A0A7W3JL05</accession>
<dbReference type="RefSeq" id="WP_146855479.1">
    <property type="nucleotide sequence ID" value="NZ_BAAAHR010000003.1"/>
</dbReference>